<feature type="compositionally biased region" description="Polar residues" evidence="1">
    <location>
        <begin position="796"/>
        <end position="809"/>
    </location>
</feature>
<dbReference type="AlphaFoldDB" id="A0AAV7ZQG3"/>
<feature type="region of interest" description="Disordered" evidence="1">
    <location>
        <begin position="796"/>
        <end position="971"/>
    </location>
</feature>
<feature type="region of interest" description="Disordered" evidence="1">
    <location>
        <begin position="717"/>
        <end position="749"/>
    </location>
</feature>
<feature type="compositionally biased region" description="Basic and acidic residues" evidence="1">
    <location>
        <begin position="840"/>
        <end position="871"/>
    </location>
</feature>
<organism evidence="3 4">
    <name type="scientific">Anaeramoeba flamelloides</name>
    <dbReference type="NCBI Taxonomy" id="1746091"/>
    <lineage>
        <taxon>Eukaryota</taxon>
        <taxon>Metamonada</taxon>
        <taxon>Anaeramoebidae</taxon>
        <taxon>Anaeramoeba</taxon>
    </lineage>
</organism>
<reference evidence="3" key="1">
    <citation type="submission" date="2022-08" db="EMBL/GenBank/DDBJ databases">
        <title>Novel sulphate-reducing endosymbionts in the free-living metamonad Anaeramoeba.</title>
        <authorList>
            <person name="Jerlstrom-Hultqvist J."/>
            <person name="Cepicka I."/>
            <person name="Gallot-Lavallee L."/>
            <person name="Salas-Leiva D."/>
            <person name="Curtis B.A."/>
            <person name="Zahonova K."/>
            <person name="Pipaliya S."/>
            <person name="Dacks J."/>
            <person name="Roger A.J."/>
        </authorList>
    </citation>
    <scope>NUCLEOTIDE SEQUENCE</scope>
    <source>
        <strain evidence="3">Busselton2</strain>
    </source>
</reference>
<protein>
    <submittedName>
        <fullName evidence="3">Zinc finger ccch domain-containing protein</fullName>
    </submittedName>
</protein>
<dbReference type="InterPro" id="IPR004875">
    <property type="entry name" value="DDE_SF_endonuclease_dom"/>
</dbReference>
<evidence type="ECO:0000259" key="2">
    <source>
        <dbReference type="Pfam" id="PF03184"/>
    </source>
</evidence>
<feature type="region of interest" description="Disordered" evidence="1">
    <location>
        <begin position="1"/>
        <end position="39"/>
    </location>
</feature>
<dbReference type="GO" id="GO:0003676">
    <property type="term" value="F:nucleic acid binding"/>
    <property type="evidence" value="ECO:0007669"/>
    <property type="project" value="InterPro"/>
</dbReference>
<accession>A0AAV7ZQG3</accession>
<name>A0AAV7ZQG3_9EUKA</name>
<evidence type="ECO:0000313" key="3">
    <source>
        <dbReference type="EMBL" id="KAJ3442089.1"/>
    </source>
</evidence>
<proteinExistence type="predicted"/>
<feature type="compositionally biased region" description="Basic residues" evidence="1">
    <location>
        <begin position="828"/>
        <end position="839"/>
    </location>
</feature>
<dbReference type="Pfam" id="PF03184">
    <property type="entry name" value="DDE_1"/>
    <property type="match status" value="1"/>
</dbReference>
<gene>
    <name evidence="3" type="ORF">M0812_11819</name>
</gene>
<feature type="compositionally biased region" description="Low complexity" evidence="1">
    <location>
        <begin position="872"/>
        <end position="894"/>
    </location>
</feature>
<feature type="compositionally biased region" description="Basic residues" evidence="1">
    <location>
        <begin position="927"/>
        <end position="941"/>
    </location>
</feature>
<dbReference type="Proteomes" id="UP001146793">
    <property type="component" value="Unassembled WGS sequence"/>
</dbReference>
<feature type="compositionally biased region" description="Polar residues" evidence="1">
    <location>
        <begin position="717"/>
        <end position="746"/>
    </location>
</feature>
<feature type="domain" description="DDE-1" evidence="2">
    <location>
        <begin position="410"/>
        <end position="451"/>
    </location>
</feature>
<comment type="caution">
    <text evidence="3">The sequence shown here is derived from an EMBL/GenBank/DDBJ whole genome shotgun (WGS) entry which is preliminary data.</text>
</comment>
<evidence type="ECO:0000313" key="4">
    <source>
        <dbReference type="Proteomes" id="UP001146793"/>
    </source>
</evidence>
<evidence type="ECO:0000256" key="1">
    <source>
        <dbReference type="SAM" id="MobiDB-lite"/>
    </source>
</evidence>
<feature type="compositionally biased region" description="Basic and acidic residues" evidence="1">
    <location>
        <begin position="895"/>
        <end position="914"/>
    </location>
</feature>
<sequence>MENNRTEIEIEIETQIDNQTDRQNFEPLSTSSSSEEEEEEEILANGILAPKENLNTRQNVQSVVGAVASNFHECDQTVIGEERLNVVQDDRNTIEEDLSSNDPQSNIQSEEKIQELIHSRLLANETDCTQKEIHEKEKVIAPFRQFPKLLLIPNEIEMFASAICVCERKRMTPFNLSFVRGVFKIKRGKIYRAKKAIKTGRGVGKRGRPCLLNKAEELFVVERLKILSMIGWAPTLDETVEIANQLISSWLQVDYRIQRPLITSNIWVHEFSKRNKLRITRSSSIEYQRIIVNEDMIQQFFQTLKELYEEKEYVSHLIFNMDEKSLKLTRNQTYVVVTPESKKKAFRAQKPDGKLMSVVVTISARGNLLKTLLLMPNKTINHKVFEEKDLFNFASRADLRAIHLLQQHFIDCVVIPGHSSHLLQPLDVGIFRHFKTELKKQQRHKDKKKNLYLVLDHCLNLATSTMRIVEAFNKSGIYPLNLKKKVNDKYVFPTEVKEFTFSNFNRGSRLRISGQILTRQNFIDQLSNPEKRKRKAQLEASKKHIPPHKLFQKLFSDMNNPFQHTPFDINEIDNIEQVSEHSSIENLTNRLISVENVHSSIGTEIVETETNEIDENNLLLNGFQDFQNTINLANNSNRQTIQPQLIRQEINQTSIHDSYDNRPLILPTINNITNTEKNSENNEILTALSPGRTSIHSEKIFLGSNETQNLRENNTTRSFENNNLNCSTPPIPNNNQTKNRTPQPKNRNLDQVRDKFSVVRNLLYQKNTTTPSPTQRILYPSNRLNDNRDLIQYHHNNNLNTHENVSTDYYQPRDPELGEEGGGELKRSGRGRLRSRNQGRGRETHHGAGRESSREYDRSRSRSRNRNRDNGRNSNRNSSRNVNRNSNINNNINNNRDRSSDKNRSTGRSGERSRISGRRKGSDSGRGTRKRREKGNRRRRNTNNQRSSRRDSNYCDPYPNSFFQKKHAKGK</sequence>
<dbReference type="EMBL" id="JANTQA010000026">
    <property type="protein sequence ID" value="KAJ3442089.1"/>
    <property type="molecule type" value="Genomic_DNA"/>
</dbReference>